<dbReference type="SUPFAM" id="SSF52540">
    <property type="entry name" value="P-loop containing nucleoside triphosphate hydrolases"/>
    <property type="match status" value="1"/>
</dbReference>
<dbReference type="InterPro" id="IPR030381">
    <property type="entry name" value="G_DYNAMIN_dom"/>
</dbReference>
<dbReference type="GO" id="GO:0005525">
    <property type="term" value="F:GTP binding"/>
    <property type="evidence" value="ECO:0007669"/>
    <property type="project" value="InterPro"/>
</dbReference>
<organism evidence="3 4">
    <name type="scientific">Acrasis kona</name>
    <dbReference type="NCBI Taxonomy" id="1008807"/>
    <lineage>
        <taxon>Eukaryota</taxon>
        <taxon>Discoba</taxon>
        <taxon>Heterolobosea</taxon>
        <taxon>Tetramitia</taxon>
        <taxon>Eutetramitia</taxon>
        <taxon>Acrasidae</taxon>
        <taxon>Acrasis</taxon>
    </lineage>
</organism>
<reference evidence="3 4" key="1">
    <citation type="submission" date="2024-03" db="EMBL/GenBank/DDBJ databases">
        <title>The Acrasis kona genome and developmental transcriptomes reveal deep origins of eukaryotic multicellular pathways.</title>
        <authorList>
            <person name="Sheikh S."/>
            <person name="Fu C.-J."/>
            <person name="Brown M.W."/>
            <person name="Baldauf S.L."/>
        </authorList>
    </citation>
    <scope>NUCLEOTIDE SEQUENCE [LARGE SCALE GENOMIC DNA]</scope>
    <source>
        <strain evidence="3 4">ATCC MYA-3509</strain>
    </source>
</reference>
<sequence length="666" mass="76452">MTTTPTTPVKEGTDNANNTHKIVSPKGAKENLFNHVSPLILEAIAFCRLHLSKEDQNKLNLTAIAVIGGQSDGKSTTLNRLIGYDLFPTDSNTCTLCPVNLYLRELASEGDHTFEVIVNESDERGTQATKNQDTMPTKFIQFSDAKAFILNKIKEINNRRFKEKQTILDTEFSDEEVHVFLNIKDFNSYLHVIDLPGIIDSQIGKDKQRNEAVKRIVRTFVDRPNYRYLLVHSGNTNIERASSMNLLMNKEEWRSQTIGVLTKIDQDRDYTNLKRLMNSNQEDSTDHYKLENKWYGVINISKNAEEEDKTFQEITGESSVMIMKYLGIVNVQKKVIHFLMKEIKEKFEVELWDKFNQLKISLQKELKSIPDLPSIAVTFHDISISINNGLRGSQSSIDIDLPDQPIQIRELTQKYFDDIREMDPFGSGIKDKGQKKSFAQSSLDKIAKILEHSKGYESDFHISHSELSKLLSEPIKIMSICTFKYIDDVKRILEKLILRFVQGSRYVPLAKKLFGSSACDYLKNNNLASGTENAKEILTKLFVAHQIIVFDNKRLPAAPAQTNTIQNERSREGFKKLVMMFDSIKASMIETVPRVVTKFMVEDAFNGEEIINTFNNNKDELESFYKEDEEVLYKKRRCARTLASLNNLLNFKNQMFNRKNLLVDDV</sequence>
<dbReference type="InterPro" id="IPR022812">
    <property type="entry name" value="Dynamin"/>
</dbReference>
<feature type="region of interest" description="Disordered" evidence="1">
    <location>
        <begin position="1"/>
        <end position="23"/>
    </location>
</feature>
<dbReference type="EMBL" id="JAOPGA020001122">
    <property type="protein sequence ID" value="KAL0485249.1"/>
    <property type="molecule type" value="Genomic_DNA"/>
</dbReference>
<dbReference type="InterPro" id="IPR027417">
    <property type="entry name" value="P-loop_NTPase"/>
</dbReference>
<dbReference type="InterPro" id="IPR045063">
    <property type="entry name" value="Dynamin_N"/>
</dbReference>
<dbReference type="GO" id="GO:0000266">
    <property type="term" value="P:mitochondrial fission"/>
    <property type="evidence" value="ECO:0007669"/>
    <property type="project" value="TreeGrafter"/>
</dbReference>
<dbReference type="Proteomes" id="UP001431209">
    <property type="component" value="Unassembled WGS sequence"/>
</dbReference>
<dbReference type="PRINTS" id="PR00195">
    <property type="entry name" value="DYNAMIN"/>
</dbReference>
<evidence type="ECO:0000313" key="3">
    <source>
        <dbReference type="EMBL" id="KAL0485249.1"/>
    </source>
</evidence>
<keyword evidence="4" id="KW-1185">Reference proteome</keyword>
<feature type="domain" description="Dynamin-type G" evidence="2">
    <location>
        <begin position="58"/>
        <end position="348"/>
    </location>
</feature>
<name>A0AAW2Z8L4_9EUKA</name>
<evidence type="ECO:0000313" key="4">
    <source>
        <dbReference type="Proteomes" id="UP001431209"/>
    </source>
</evidence>
<dbReference type="GO" id="GO:0048312">
    <property type="term" value="P:intracellular distribution of mitochondria"/>
    <property type="evidence" value="ECO:0007669"/>
    <property type="project" value="TreeGrafter"/>
</dbReference>
<dbReference type="Gene3D" id="1.20.120.1240">
    <property type="entry name" value="Dynamin, middle domain"/>
    <property type="match status" value="1"/>
</dbReference>
<protein>
    <submittedName>
        <fullName evidence="3">Dynamin-related protein</fullName>
    </submittedName>
</protein>
<accession>A0AAW2Z8L4</accession>
<dbReference type="PROSITE" id="PS51718">
    <property type="entry name" value="G_DYNAMIN_2"/>
    <property type="match status" value="1"/>
</dbReference>
<dbReference type="PANTHER" id="PTHR11566:SF21">
    <property type="entry name" value="DYNAMIN RELATED PROTEIN 1, ISOFORM A"/>
    <property type="match status" value="1"/>
</dbReference>
<evidence type="ECO:0000259" key="2">
    <source>
        <dbReference type="PROSITE" id="PS51718"/>
    </source>
</evidence>
<dbReference type="GO" id="GO:0016020">
    <property type="term" value="C:membrane"/>
    <property type="evidence" value="ECO:0007669"/>
    <property type="project" value="TreeGrafter"/>
</dbReference>
<dbReference type="GO" id="GO:0016559">
    <property type="term" value="P:peroxisome fission"/>
    <property type="evidence" value="ECO:0007669"/>
    <property type="project" value="TreeGrafter"/>
</dbReference>
<dbReference type="GO" id="GO:0008017">
    <property type="term" value="F:microtubule binding"/>
    <property type="evidence" value="ECO:0007669"/>
    <property type="project" value="TreeGrafter"/>
</dbReference>
<dbReference type="Pfam" id="PF00350">
    <property type="entry name" value="Dynamin_N"/>
    <property type="match status" value="1"/>
</dbReference>
<proteinExistence type="predicted"/>
<dbReference type="AlphaFoldDB" id="A0AAW2Z8L4"/>
<dbReference type="InterPro" id="IPR001401">
    <property type="entry name" value="Dynamin_GTPase"/>
</dbReference>
<dbReference type="SMART" id="SM00053">
    <property type="entry name" value="DYNc"/>
    <property type="match status" value="1"/>
</dbReference>
<dbReference type="GO" id="GO:0005739">
    <property type="term" value="C:mitochondrion"/>
    <property type="evidence" value="ECO:0007669"/>
    <property type="project" value="TreeGrafter"/>
</dbReference>
<dbReference type="GO" id="GO:0006897">
    <property type="term" value="P:endocytosis"/>
    <property type="evidence" value="ECO:0007669"/>
    <property type="project" value="TreeGrafter"/>
</dbReference>
<dbReference type="GO" id="GO:0005874">
    <property type="term" value="C:microtubule"/>
    <property type="evidence" value="ECO:0007669"/>
    <property type="project" value="TreeGrafter"/>
</dbReference>
<dbReference type="PANTHER" id="PTHR11566">
    <property type="entry name" value="DYNAMIN"/>
    <property type="match status" value="1"/>
</dbReference>
<dbReference type="Gene3D" id="3.40.50.300">
    <property type="entry name" value="P-loop containing nucleotide triphosphate hydrolases"/>
    <property type="match status" value="1"/>
</dbReference>
<evidence type="ECO:0000256" key="1">
    <source>
        <dbReference type="SAM" id="MobiDB-lite"/>
    </source>
</evidence>
<comment type="caution">
    <text evidence="3">The sequence shown here is derived from an EMBL/GenBank/DDBJ whole genome shotgun (WGS) entry which is preliminary data.</text>
</comment>
<gene>
    <name evidence="3" type="ORF">AKO1_004248</name>
</gene>
<dbReference type="GO" id="GO:0003924">
    <property type="term" value="F:GTPase activity"/>
    <property type="evidence" value="ECO:0007669"/>
    <property type="project" value="InterPro"/>
</dbReference>